<gene>
    <name evidence="1" type="ORF">RM844_06480</name>
</gene>
<organism evidence="1 2">
    <name type="scientific">Streptomyces chisholmiae</name>
    <dbReference type="NCBI Taxonomy" id="3075540"/>
    <lineage>
        <taxon>Bacteria</taxon>
        <taxon>Bacillati</taxon>
        <taxon>Actinomycetota</taxon>
        <taxon>Actinomycetes</taxon>
        <taxon>Kitasatosporales</taxon>
        <taxon>Streptomycetaceae</taxon>
        <taxon>Streptomyces</taxon>
    </lineage>
</organism>
<name>A0ABU2JLS8_9ACTN</name>
<comment type="caution">
    <text evidence="1">The sequence shown here is derived from an EMBL/GenBank/DDBJ whole genome shotgun (WGS) entry which is preliminary data.</text>
</comment>
<sequence length="112" mass="12236">MTDEPQAAIRELLRLARRFDDALGHQRLSAASALLDAVVPPLDSADLRALVSLLPANGDTAYGLNWSLLHTIEAAEAWPVWELLDDEGNAWVRMLRGRLANVGELPPGAERT</sequence>
<evidence type="ECO:0000313" key="2">
    <source>
        <dbReference type="Proteomes" id="UP001183410"/>
    </source>
</evidence>
<reference evidence="2" key="1">
    <citation type="submission" date="2023-07" db="EMBL/GenBank/DDBJ databases">
        <title>30 novel species of actinomycetes from the DSMZ collection.</title>
        <authorList>
            <person name="Nouioui I."/>
        </authorList>
    </citation>
    <scope>NUCLEOTIDE SEQUENCE [LARGE SCALE GENOMIC DNA]</scope>
    <source>
        <strain evidence="2">DSM 44915</strain>
    </source>
</reference>
<dbReference type="EMBL" id="JAVREO010000003">
    <property type="protein sequence ID" value="MDT0265936.1"/>
    <property type="molecule type" value="Genomic_DNA"/>
</dbReference>
<keyword evidence="2" id="KW-1185">Reference proteome</keyword>
<dbReference type="Proteomes" id="UP001183410">
    <property type="component" value="Unassembled WGS sequence"/>
</dbReference>
<protein>
    <submittedName>
        <fullName evidence="1">Uncharacterized protein</fullName>
    </submittedName>
</protein>
<dbReference type="RefSeq" id="WP_311665778.1">
    <property type="nucleotide sequence ID" value="NZ_JAVREO010000003.1"/>
</dbReference>
<proteinExistence type="predicted"/>
<accession>A0ABU2JLS8</accession>
<evidence type="ECO:0000313" key="1">
    <source>
        <dbReference type="EMBL" id="MDT0265936.1"/>
    </source>
</evidence>